<evidence type="ECO:0000313" key="1">
    <source>
        <dbReference type="EnsemblPlants" id="EMT00606"/>
    </source>
</evidence>
<dbReference type="AlphaFoldDB" id="R7W2W6"/>
<dbReference type="EnsemblPlants" id="EMT00606">
    <property type="protein sequence ID" value="EMT00606"/>
    <property type="gene ID" value="F775_43081"/>
</dbReference>
<proteinExistence type="predicted"/>
<organism evidence="1">
    <name type="scientific">Aegilops tauschii</name>
    <name type="common">Tausch's goatgrass</name>
    <name type="synonym">Aegilops squarrosa</name>
    <dbReference type="NCBI Taxonomy" id="37682"/>
    <lineage>
        <taxon>Eukaryota</taxon>
        <taxon>Viridiplantae</taxon>
        <taxon>Streptophyta</taxon>
        <taxon>Embryophyta</taxon>
        <taxon>Tracheophyta</taxon>
        <taxon>Spermatophyta</taxon>
        <taxon>Magnoliopsida</taxon>
        <taxon>Liliopsida</taxon>
        <taxon>Poales</taxon>
        <taxon>Poaceae</taxon>
        <taxon>BOP clade</taxon>
        <taxon>Pooideae</taxon>
        <taxon>Triticodae</taxon>
        <taxon>Triticeae</taxon>
        <taxon>Triticinae</taxon>
        <taxon>Aegilops</taxon>
    </lineage>
</organism>
<protein>
    <submittedName>
        <fullName evidence="1">Uncharacterized protein</fullName>
    </submittedName>
</protein>
<reference evidence="1" key="1">
    <citation type="submission" date="2015-06" db="UniProtKB">
        <authorList>
            <consortium name="EnsemblPlants"/>
        </authorList>
    </citation>
    <scope>IDENTIFICATION</scope>
</reference>
<sequence length="94" mass="9631">MEVSASASTPQALTLLTCPPCFLSLYPSARPHRRAGGGGLLLRPPPQRRLELGYRARRPVACSLSGSSSTALDVLGGSVVAAAALLAAFQLGVT</sequence>
<dbReference type="ExpressionAtlas" id="R7W2W6">
    <property type="expression patterns" value="baseline"/>
</dbReference>
<accession>R7W2W6</accession>
<name>R7W2W6_AEGTA</name>